<dbReference type="AlphaFoldDB" id="A0A252CBD5"/>
<accession>A0A252CBD5</accession>
<dbReference type="Proteomes" id="UP000194606">
    <property type="component" value="Unassembled WGS sequence"/>
</dbReference>
<evidence type="ECO:0000313" key="1">
    <source>
        <dbReference type="EMBL" id="OUK03856.1"/>
    </source>
</evidence>
<name>A0A252CBD5_9LACT</name>
<dbReference type="RefSeq" id="WP_086583111.1">
    <property type="nucleotide sequence ID" value="NZ_MUIZ01000006.1"/>
</dbReference>
<organism evidence="1 2">
    <name type="scientific">Lactococcus petauri</name>
    <dbReference type="NCBI Taxonomy" id="1940789"/>
    <lineage>
        <taxon>Bacteria</taxon>
        <taxon>Bacillati</taxon>
        <taxon>Bacillota</taxon>
        <taxon>Bacilli</taxon>
        <taxon>Lactobacillales</taxon>
        <taxon>Streptococcaceae</taxon>
        <taxon>Lactococcus</taxon>
    </lineage>
</organism>
<reference evidence="1 2" key="1">
    <citation type="submission" date="2017-02" db="EMBL/GenBank/DDBJ databases">
        <authorList>
            <person name="Peterson S.W."/>
        </authorList>
    </citation>
    <scope>NUCLEOTIDE SEQUENCE [LARGE SCALE GENOMIC DNA]</scope>
    <source>
        <strain evidence="1">159469</strain>
    </source>
</reference>
<gene>
    <name evidence="1" type="ORF">BZZ03_09395</name>
</gene>
<protein>
    <submittedName>
        <fullName evidence="1">Uncharacterized protein</fullName>
    </submittedName>
</protein>
<evidence type="ECO:0000313" key="2">
    <source>
        <dbReference type="Proteomes" id="UP000194606"/>
    </source>
</evidence>
<proteinExistence type="predicted"/>
<comment type="caution">
    <text evidence="1">The sequence shown here is derived from an EMBL/GenBank/DDBJ whole genome shotgun (WGS) entry which is preliminary data.</text>
</comment>
<sequence>MKRFQLEGYSEVAKVDHHIGDYFTVTLIDPKVILSAYTKRNAQREFYKLSVDFRKYTQVWMTSETPHTIPYENVAFRDVKKDGLKKDMAIKIYPSKKAAVHTVTGEVEE</sequence>
<dbReference type="EMBL" id="MUIZ01000006">
    <property type="protein sequence ID" value="OUK03856.1"/>
    <property type="molecule type" value="Genomic_DNA"/>
</dbReference>